<feature type="transmembrane region" description="Helical" evidence="1">
    <location>
        <begin position="133"/>
        <end position="152"/>
    </location>
</feature>
<dbReference type="Proteomes" id="UP000190367">
    <property type="component" value="Unassembled WGS sequence"/>
</dbReference>
<evidence type="ECO:0000256" key="1">
    <source>
        <dbReference type="SAM" id="Phobius"/>
    </source>
</evidence>
<keyword evidence="1" id="KW-1133">Transmembrane helix</keyword>
<keyword evidence="1" id="KW-0812">Transmembrane</keyword>
<proteinExistence type="predicted"/>
<protein>
    <submittedName>
        <fullName evidence="2">Uncharacterized protein</fullName>
    </submittedName>
</protein>
<gene>
    <name evidence="2" type="ORF">SAMN04488128_106184</name>
</gene>
<dbReference type="STRING" id="634771.SAMN04488128_106184"/>
<dbReference type="AlphaFoldDB" id="A0A1T4TSE2"/>
<dbReference type="RefSeq" id="WP_078672548.1">
    <property type="nucleotide sequence ID" value="NZ_FUWZ01000006.1"/>
</dbReference>
<name>A0A1T4TSE2_9BACT</name>
<evidence type="ECO:0000313" key="3">
    <source>
        <dbReference type="Proteomes" id="UP000190367"/>
    </source>
</evidence>
<sequence>MKFLPIERYTLLTKLSPGEIKTRLEANVEPKSNNLQIRIGWSKPKAAKPYQGSVGMDGFFISRIISYRNSFLPEIRGEVSHEVVHTAVRINMQLALFVRIFMALWFGAVVVGLVLCVGAIINGVRAGSKFEPQLLVPFPMLVFGYLMVRLSFGYEANKSRKFLRDLLQGWEEGQA</sequence>
<keyword evidence="3" id="KW-1185">Reference proteome</keyword>
<reference evidence="3" key="1">
    <citation type="submission" date="2017-02" db="EMBL/GenBank/DDBJ databases">
        <authorList>
            <person name="Varghese N."/>
            <person name="Submissions S."/>
        </authorList>
    </citation>
    <scope>NUCLEOTIDE SEQUENCE [LARGE SCALE GENOMIC DNA]</scope>
    <source>
        <strain evidence="3">DSM 22224</strain>
    </source>
</reference>
<dbReference type="OrthoDB" id="6400838at2"/>
<keyword evidence="1" id="KW-0472">Membrane</keyword>
<feature type="transmembrane region" description="Helical" evidence="1">
    <location>
        <begin position="96"/>
        <end position="121"/>
    </location>
</feature>
<dbReference type="EMBL" id="FUWZ01000006">
    <property type="protein sequence ID" value="SKA43433.1"/>
    <property type="molecule type" value="Genomic_DNA"/>
</dbReference>
<evidence type="ECO:0000313" key="2">
    <source>
        <dbReference type="EMBL" id="SKA43433.1"/>
    </source>
</evidence>
<organism evidence="2 3">
    <name type="scientific">Chitinophaga eiseniae</name>
    <dbReference type="NCBI Taxonomy" id="634771"/>
    <lineage>
        <taxon>Bacteria</taxon>
        <taxon>Pseudomonadati</taxon>
        <taxon>Bacteroidota</taxon>
        <taxon>Chitinophagia</taxon>
        <taxon>Chitinophagales</taxon>
        <taxon>Chitinophagaceae</taxon>
        <taxon>Chitinophaga</taxon>
    </lineage>
</organism>
<accession>A0A1T4TSE2</accession>